<evidence type="ECO:0000313" key="2">
    <source>
        <dbReference type="Proteomes" id="UP000499080"/>
    </source>
</evidence>
<dbReference type="Proteomes" id="UP000499080">
    <property type="component" value="Unassembled WGS sequence"/>
</dbReference>
<keyword evidence="2" id="KW-1185">Reference proteome</keyword>
<sequence>MERKDKPVIHDHSSPKPIVSDETGRIAVACSGRLNQSFTNTPRQNRSDCRDAERKVKPVTTVLLNTNAMVALHTIPFLDHPFRQIIYDHSKLHKPIHYLSLRLSYESPRPSS</sequence>
<dbReference type="EMBL" id="BGPR01000329">
    <property type="protein sequence ID" value="GBM13503.1"/>
    <property type="molecule type" value="Genomic_DNA"/>
</dbReference>
<organism evidence="1 2">
    <name type="scientific">Araneus ventricosus</name>
    <name type="common">Orbweaver spider</name>
    <name type="synonym">Epeira ventricosa</name>
    <dbReference type="NCBI Taxonomy" id="182803"/>
    <lineage>
        <taxon>Eukaryota</taxon>
        <taxon>Metazoa</taxon>
        <taxon>Ecdysozoa</taxon>
        <taxon>Arthropoda</taxon>
        <taxon>Chelicerata</taxon>
        <taxon>Arachnida</taxon>
        <taxon>Araneae</taxon>
        <taxon>Araneomorphae</taxon>
        <taxon>Entelegynae</taxon>
        <taxon>Araneoidea</taxon>
        <taxon>Araneidae</taxon>
        <taxon>Araneus</taxon>
    </lineage>
</organism>
<accession>A0A4Y2D9P7</accession>
<comment type="caution">
    <text evidence="1">The sequence shown here is derived from an EMBL/GenBank/DDBJ whole genome shotgun (WGS) entry which is preliminary data.</text>
</comment>
<gene>
    <name evidence="1" type="ORF">AVEN_82777_1</name>
</gene>
<name>A0A4Y2D9P7_ARAVE</name>
<proteinExistence type="predicted"/>
<dbReference type="AlphaFoldDB" id="A0A4Y2D9P7"/>
<evidence type="ECO:0000313" key="1">
    <source>
        <dbReference type="EMBL" id="GBM13503.1"/>
    </source>
</evidence>
<reference evidence="1 2" key="1">
    <citation type="journal article" date="2019" name="Sci. Rep.">
        <title>Orb-weaving spider Araneus ventricosus genome elucidates the spidroin gene catalogue.</title>
        <authorList>
            <person name="Kono N."/>
            <person name="Nakamura H."/>
            <person name="Ohtoshi R."/>
            <person name="Moran D.A.P."/>
            <person name="Shinohara A."/>
            <person name="Yoshida Y."/>
            <person name="Fujiwara M."/>
            <person name="Mori M."/>
            <person name="Tomita M."/>
            <person name="Arakawa K."/>
        </authorList>
    </citation>
    <scope>NUCLEOTIDE SEQUENCE [LARGE SCALE GENOMIC DNA]</scope>
</reference>
<protein>
    <submittedName>
        <fullName evidence="1">Uncharacterized protein</fullName>
    </submittedName>
</protein>